<feature type="compositionally biased region" description="Basic and acidic residues" evidence="1">
    <location>
        <begin position="260"/>
        <end position="277"/>
    </location>
</feature>
<organism evidence="2 3">
    <name type="scientific">Halobaculum marinum</name>
    <dbReference type="NCBI Taxonomy" id="3031996"/>
    <lineage>
        <taxon>Archaea</taxon>
        <taxon>Methanobacteriati</taxon>
        <taxon>Methanobacteriota</taxon>
        <taxon>Stenosarchaea group</taxon>
        <taxon>Halobacteria</taxon>
        <taxon>Halobacteriales</taxon>
        <taxon>Haloferacaceae</taxon>
        <taxon>Halobaculum</taxon>
    </lineage>
</organism>
<comment type="caution">
    <text evidence="2">The sequence shown here is derived from an EMBL/GenBank/DDBJ whole genome shotgun (WGS) entry which is preliminary data.</text>
</comment>
<dbReference type="Proteomes" id="UP001596388">
    <property type="component" value="Unassembled WGS sequence"/>
</dbReference>
<gene>
    <name evidence="2" type="ORF">ACFQKD_01935</name>
</gene>
<reference evidence="2 3" key="1">
    <citation type="journal article" date="2019" name="Int. J. Syst. Evol. Microbiol.">
        <title>The Global Catalogue of Microorganisms (GCM) 10K type strain sequencing project: providing services to taxonomists for standard genome sequencing and annotation.</title>
        <authorList>
            <consortium name="The Broad Institute Genomics Platform"/>
            <consortium name="The Broad Institute Genome Sequencing Center for Infectious Disease"/>
            <person name="Wu L."/>
            <person name="Ma J."/>
        </authorList>
    </citation>
    <scope>NUCLEOTIDE SEQUENCE [LARGE SCALE GENOMIC DNA]</scope>
    <source>
        <strain evidence="2 3">DT55</strain>
    </source>
</reference>
<dbReference type="RefSeq" id="WP_276236467.1">
    <property type="nucleotide sequence ID" value="NZ_CP119989.1"/>
</dbReference>
<evidence type="ECO:0000256" key="1">
    <source>
        <dbReference type="SAM" id="MobiDB-lite"/>
    </source>
</evidence>
<dbReference type="GeneID" id="79270066"/>
<evidence type="ECO:0000313" key="3">
    <source>
        <dbReference type="Proteomes" id="UP001596388"/>
    </source>
</evidence>
<protein>
    <submittedName>
        <fullName evidence="2">Uncharacterized protein</fullName>
    </submittedName>
</protein>
<dbReference type="AlphaFoldDB" id="A0ABD5WR36"/>
<feature type="region of interest" description="Disordered" evidence="1">
    <location>
        <begin position="256"/>
        <end position="277"/>
    </location>
</feature>
<name>A0ABD5WR36_9EURY</name>
<sequence length="277" mass="30337">MSVEEISEADAELAAEVETVLEDAPVDAMGRRALATISEGGVELIADAVTPFEDRRAVIEWMTRCTVHSLGELPETWFTASDSSEVETAVLFDRVMMSALLGRPWGDVGAVDDDWAREERLALVAKDVLPAMHAGVREIRWSATDYSAPASKMDPDPLNQRHPAMRPGLTDLLERAEWLVEQLLDGFGSGAEYLSWASFATTATYGELDREVARGAYFETGIRSALIRNGGDGDRFTRENWAARYLLPAITRAAAQEASRGAEKDEAAEKDTSIPQT</sequence>
<accession>A0ABD5WR36</accession>
<dbReference type="EMBL" id="JBHTAG010000002">
    <property type="protein sequence ID" value="MFC7096050.1"/>
    <property type="molecule type" value="Genomic_DNA"/>
</dbReference>
<evidence type="ECO:0000313" key="2">
    <source>
        <dbReference type="EMBL" id="MFC7096050.1"/>
    </source>
</evidence>
<keyword evidence="3" id="KW-1185">Reference proteome</keyword>
<proteinExistence type="predicted"/>